<dbReference type="Proteomes" id="UP001627154">
    <property type="component" value="Unassembled WGS sequence"/>
</dbReference>
<dbReference type="PANTHER" id="PTHR24134">
    <property type="entry name" value="ANKYRIN REPEAT-CONTAINING PROTEIN DDB_G0279043"/>
    <property type="match status" value="1"/>
</dbReference>
<dbReference type="SMART" id="SM00248">
    <property type="entry name" value="ANK"/>
    <property type="match status" value="5"/>
</dbReference>
<dbReference type="PROSITE" id="PS50088">
    <property type="entry name" value="ANK_REPEAT"/>
    <property type="match status" value="3"/>
</dbReference>
<evidence type="ECO:0000313" key="5">
    <source>
        <dbReference type="Proteomes" id="UP001627154"/>
    </source>
</evidence>
<feature type="repeat" description="ANK" evidence="3">
    <location>
        <begin position="290"/>
        <end position="322"/>
    </location>
</feature>
<evidence type="ECO:0000256" key="2">
    <source>
        <dbReference type="ARBA" id="ARBA00023043"/>
    </source>
</evidence>
<evidence type="ECO:0000256" key="3">
    <source>
        <dbReference type="PROSITE-ProRule" id="PRU00023"/>
    </source>
</evidence>
<dbReference type="InterPro" id="IPR002110">
    <property type="entry name" value="Ankyrin_rpt"/>
</dbReference>
<evidence type="ECO:0000313" key="4">
    <source>
        <dbReference type="EMBL" id="KAL3405583.1"/>
    </source>
</evidence>
<dbReference type="EMBL" id="JBJJXI010000020">
    <property type="protein sequence ID" value="KAL3405583.1"/>
    <property type="molecule type" value="Genomic_DNA"/>
</dbReference>
<keyword evidence="1" id="KW-0677">Repeat</keyword>
<dbReference type="PROSITE" id="PS50297">
    <property type="entry name" value="ANK_REP_REGION"/>
    <property type="match status" value="3"/>
</dbReference>
<keyword evidence="2 3" id="KW-0040">ANK repeat</keyword>
<feature type="repeat" description="ANK" evidence="3">
    <location>
        <begin position="220"/>
        <end position="252"/>
    </location>
</feature>
<sequence length="607" mass="69756">MILVEKLKNILYSISNNCGFVRVLKVMSTSDVESDAGFVRASNECDPKDVDPVDNTKVEKLISVRENINWEIEEERHKLLDQLYSLIRNWEGQLPDLSKIFQPEEFDWLLAQDAYNKTSIGEVPQLIDFVIRTGYKYEPGVGKDGKPLLHRTTAVHRATRSFSSMICNEIPMLFEIYDYVNYIDDCRYTHFHVACENGCDQVVKKFLELGQDPNCLAQKSVDPPLHLALKYGQKQAVELLLRNGADVNLANKQGLTPLHVICKVGVFQELFFKINDELKKTVEVNARDYLRQTPLHLALLHGREKLIKTLLLRGASPNLARFDGSSALHVICKIQNDGDLAKVLFNTAVGEIQKVKVDAKDKLGRTPLQWAVANLLSSVVDVLLDHGADLSSFDFPTEDYFAVRYKLDCTLQKVVFRTMSIIKSLENKGYELDQTAALMIMKLFAKYGLIDDSVNVDECLRKDKEFMSIAKEQMVNPSLTLYDFLQLPPVKAEKVFKMKDYDQYTSEISDLCDDSHRAFTTYLCETVTYGFFRRWTVKLFSMKTRWLSKRYCEILMGHLNIKGLWDICMEATNENTQWLDSVRTDYVKKYYNRNLSLSYSSDDCYKS</sequence>
<accession>A0ABD2XLD1</accession>
<keyword evidence="5" id="KW-1185">Reference proteome</keyword>
<dbReference type="InterPro" id="IPR036770">
    <property type="entry name" value="Ankyrin_rpt-contain_sf"/>
</dbReference>
<comment type="caution">
    <text evidence="4">The sequence shown here is derived from an EMBL/GenBank/DDBJ whole genome shotgun (WGS) entry which is preliminary data.</text>
</comment>
<evidence type="ECO:0000256" key="1">
    <source>
        <dbReference type="ARBA" id="ARBA00022737"/>
    </source>
</evidence>
<proteinExistence type="predicted"/>
<gene>
    <name evidence="4" type="ORF">TKK_001962</name>
</gene>
<protein>
    <submittedName>
        <fullName evidence="4">Uncharacterized protein</fullName>
    </submittedName>
</protein>
<dbReference type="Pfam" id="PF00023">
    <property type="entry name" value="Ank"/>
    <property type="match status" value="1"/>
</dbReference>
<feature type="repeat" description="ANK" evidence="3">
    <location>
        <begin position="363"/>
        <end position="395"/>
    </location>
</feature>
<dbReference type="Pfam" id="PF12796">
    <property type="entry name" value="Ank_2"/>
    <property type="match status" value="1"/>
</dbReference>
<organism evidence="4 5">
    <name type="scientific">Trichogramma kaykai</name>
    <dbReference type="NCBI Taxonomy" id="54128"/>
    <lineage>
        <taxon>Eukaryota</taxon>
        <taxon>Metazoa</taxon>
        <taxon>Ecdysozoa</taxon>
        <taxon>Arthropoda</taxon>
        <taxon>Hexapoda</taxon>
        <taxon>Insecta</taxon>
        <taxon>Pterygota</taxon>
        <taxon>Neoptera</taxon>
        <taxon>Endopterygota</taxon>
        <taxon>Hymenoptera</taxon>
        <taxon>Apocrita</taxon>
        <taxon>Proctotrupomorpha</taxon>
        <taxon>Chalcidoidea</taxon>
        <taxon>Trichogrammatidae</taxon>
        <taxon>Trichogramma</taxon>
    </lineage>
</organism>
<name>A0ABD2XLD1_9HYME</name>
<dbReference type="PANTHER" id="PTHR24134:SF9">
    <property type="entry name" value="ANKYRIN REPEAT AND SOCS BOX PROTEIN 8"/>
    <property type="match status" value="1"/>
</dbReference>
<dbReference type="SUPFAM" id="SSF48403">
    <property type="entry name" value="Ankyrin repeat"/>
    <property type="match status" value="1"/>
</dbReference>
<reference evidence="4 5" key="1">
    <citation type="journal article" date="2024" name="bioRxiv">
        <title>A reference genome for Trichogramma kaykai: A tiny desert-dwelling parasitoid wasp with competing sex-ratio distorters.</title>
        <authorList>
            <person name="Culotta J."/>
            <person name="Lindsey A.R."/>
        </authorList>
    </citation>
    <scope>NUCLEOTIDE SEQUENCE [LARGE SCALE GENOMIC DNA]</scope>
    <source>
        <strain evidence="4 5">KSX58</strain>
    </source>
</reference>
<dbReference type="AlphaFoldDB" id="A0ABD2XLD1"/>
<dbReference type="Gene3D" id="1.25.40.20">
    <property type="entry name" value="Ankyrin repeat-containing domain"/>
    <property type="match status" value="2"/>
</dbReference>